<keyword evidence="3" id="KW-1185">Reference proteome</keyword>
<organism evidence="2 3">
    <name type="scientific">Durusdinium trenchii</name>
    <dbReference type="NCBI Taxonomy" id="1381693"/>
    <lineage>
        <taxon>Eukaryota</taxon>
        <taxon>Sar</taxon>
        <taxon>Alveolata</taxon>
        <taxon>Dinophyceae</taxon>
        <taxon>Suessiales</taxon>
        <taxon>Symbiodiniaceae</taxon>
        <taxon>Durusdinium</taxon>
    </lineage>
</organism>
<accession>A0ABP0I9G4</accession>
<keyword evidence="1" id="KW-0732">Signal</keyword>
<feature type="signal peptide" evidence="1">
    <location>
        <begin position="1"/>
        <end position="16"/>
    </location>
</feature>
<protein>
    <recommendedName>
        <fullName evidence="4">Methyltransferase domain-containing protein</fullName>
    </recommendedName>
</protein>
<sequence length="460" mass="52974">MLRLLWLLCFHAWSFPNEFCVQQWGCQEDCVEPLSHCCRASQLTQRLHHLDSFKELWTYHGLTSPDPADVHQLCLDFLQFPRGGGSAMEQHLTRCSRAMLNMAFMADALHHGEFGTNKTCSEMHLKVRYPMSQEDEWSYIYLAEDRFWLWYVVIASRWQVLAMLANHTARCTGQHVANPCAAFNPWQPYTCFAHHELIQAWSPSCQPLKPKIPRRPPSTRPTDWLGVQHQCGKRQMPDPQVQLELTRQLECWGLPWGPLPGEDYFETISLLTSLSRWSRSGAERDFVLMEAGSSIGFWSLKAAKAFRQLASGRSRSCRVILIDSDCPKRKMVEHLSENHIYDLCNISLFQENATASLVDGLIQEYGQIDMLHMDIQGGELELLKESKHLLNVLNVHIGTHGFHDELREEFLRHGFALDFDFIPHRFVRTAYGPVYFVDGILAGHQQSNWSEGVRKSMEAS</sequence>
<comment type="caution">
    <text evidence="2">The sequence shown here is derived from an EMBL/GenBank/DDBJ whole genome shotgun (WGS) entry which is preliminary data.</text>
</comment>
<evidence type="ECO:0008006" key="4">
    <source>
        <dbReference type="Google" id="ProtNLM"/>
    </source>
</evidence>
<name>A0ABP0I9G4_9DINO</name>
<evidence type="ECO:0000256" key="1">
    <source>
        <dbReference type="SAM" id="SignalP"/>
    </source>
</evidence>
<evidence type="ECO:0000313" key="2">
    <source>
        <dbReference type="EMBL" id="CAK8999209.1"/>
    </source>
</evidence>
<dbReference type="Proteomes" id="UP001642464">
    <property type="component" value="Unassembled WGS sequence"/>
</dbReference>
<dbReference type="SUPFAM" id="SSF53335">
    <property type="entry name" value="S-adenosyl-L-methionine-dependent methyltransferases"/>
    <property type="match status" value="1"/>
</dbReference>
<dbReference type="EMBL" id="CAXAMM010003280">
    <property type="protein sequence ID" value="CAK8999209.1"/>
    <property type="molecule type" value="Genomic_DNA"/>
</dbReference>
<feature type="chain" id="PRO_5045870965" description="Methyltransferase domain-containing protein" evidence="1">
    <location>
        <begin position="17"/>
        <end position="460"/>
    </location>
</feature>
<gene>
    <name evidence="2" type="ORF">SCF082_LOCUS5965</name>
</gene>
<evidence type="ECO:0000313" key="3">
    <source>
        <dbReference type="Proteomes" id="UP001642464"/>
    </source>
</evidence>
<proteinExistence type="predicted"/>
<dbReference type="InterPro" id="IPR029063">
    <property type="entry name" value="SAM-dependent_MTases_sf"/>
</dbReference>
<reference evidence="2 3" key="1">
    <citation type="submission" date="2024-02" db="EMBL/GenBank/DDBJ databases">
        <authorList>
            <person name="Chen Y."/>
            <person name="Shah S."/>
            <person name="Dougan E. K."/>
            <person name="Thang M."/>
            <person name="Chan C."/>
        </authorList>
    </citation>
    <scope>NUCLEOTIDE SEQUENCE [LARGE SCALE GENOMIC DNA]</scope>
</reference>